<sequence length="277" mass="30186">MSTLCVVIDCSPVRWGIAIERYGESIYQTLLSGTVAFINAHLSLSADNVVAVIAANSALKDPLLSISDQSTENPDFTSYTLQKLQDALHISAVSPNDSSATHLSPALAIAFCLKISILSVDINRLKHDYANEGRILIVSLGGEFGVERNNLMNIFFAAHKHDIIVDVANIGKSNPILHQACDVTGGVHIEITEPNCFFQKLLIYCLGSSSVRAVFSKPDNSIVDYRAICHCHGKPVNIGYVCSVCLSVKCQFSPICSVCNTVYKIGALRSRKRRKEE</sequence>
<dbReference type="GO" id="GO:0000439">
    <property type="term" value="C:transcription factor TFIIH core complex"/>
    <property type="evidence" value="ECO:0007669"/>
    <property type="project" value="UniProtKB-UniRule"/>
</dbReference>
<keyword evidence="8 11" id="KW-0804">Transcription</keyword>
<evidence type="ECO:0000256" key="1">
    <source>
        <dbReference type="ARBA" id="ARBA00004123"/>
    </source>
</evidence>
<comment type="function">
    <text evidence="11">Component of the general transcription and DNA repair factor IIH (TFIIH) core complex, which is involved in general and transcription-coupled nucleotide excision repair (NER) of damaged DNA and, when complexed to CAK, in RNA transcription by RNA polymerase II. In NER, TFIIH acts by opening DNA around the lesion to allow the excision of the damaged oligonucleotide and its replacement by a new DNA fragment. In transcription, TFIIH has an essential role in transcription initiation. When the pre-initiation complex (PIC) has been established, TFIIH is required for promoter opening and promoter escape. Phosphorylation of the C-terminal tail (CTD) of the largest subunit of RNA polymerase II by the kinase module CAK controls the initiation of transcription.</text>
</comment>
<organism evidence="12 13">
    <name type="scientific">Syphacia muris</name>
    <dbReference type="NCBI Taxonomy" id="451379"/>
    <lineage>
        <taxon>Eukaryota</taxon>
        <taxon>Metazoa</taxon>
        <taxon>Ecdysozoa</taxon>
        <taxon>Nematoda</taxon>
        <taxon>Chromadorea</taxon>
        <taxon>Rhabditida</taxon>
        <taxon>Spirurina</taxon>
        <taxon>Oxyuridomorpha</taxon>
        <taxon>Oxyuroidea</taxon>
        <taxon>Oxyuridae</taxon>
        <taxon>Syphacia</taxon>
    </lineage>
</organism>
<evidence type="ECO:0000256" key="11">
    <source>
        <dbReference type="RuleBase" id="RU368090"/>
    </source>
</evidence>
<evidence type="ECO:0000256" key="3">
    <source>
        <dbReference type="ARBA" id="ARBA00022723"/>
    </source>
</evidence>
<evidence type="ECO:0000313" key="13">
    <source>
        <dbReference type="WBParaSite" id="SMUV_0000378101-mRNA-1"/>
    </source>
</evidence>
<keyword evidence="6 11" id="KW-0862">Zinc</keyword>
<dbReference type="Proteomes" id="UP000046393">
    <property type="component" value="Unplaced"/>
</dbReference>
<comment type="subcellular location">
    <subcellularLocation>
        <location evidence="1 11">Nucleus</location>
    </subcellularLocation>
</comment>
<keyword evidence="9 11" id="KW-0234">DNA repair</keyword>
<evidence type="ECO:0000256" key="2">
    <source>
        <dbReference type="ARBA" id="ARBA00005273"/>
    </source>
</evidence>
<evidence type="ECO:0000256" key="5">
    <source>
        <dbReference type="ARBA" id="ARBA00022771"/>
    </source>
</evidence>
<keyword evidence="7 11" id="KW-0805">Transcription regulation</keyword>
<evidence type="ECO:0000256" key="4">
    <source>
        <dbReference type="ARBA" id="ARBA00022763"/>
    </source>
</evidence>
<evidence type="ECO:0000256" key="10">
    <source>
        <dbReference type="ARBA" id="ARBA00023242"/>
    </source>
</evidence>
<comment type="similarity">
    <text evidence="2 11">Belongs to the TFB4 family.</text>
</comment>
<keyword evidence="3 11" id="KW-0479">Metal-binding</keyword>
<evidence type="ECO:0000256" key="7">
    <source>
        <dbReference type="ARBA" id="ARBA00023015"/>
    </source>
</evidence>
<dbReference type="Gene3D" id="3.40.50.410">
    <property type="entry name" value="von Willebrand factor, type A domain"/>
    <property type="match status" value="1"/>
</dbReference>
<dbReference type="InterPro" id="IPR004600">
    <property type="entry name" value="TFIIH_Tfb4/GTF2H3"/>
</dbReference>
<evidence type="ECO:0000313" key="12">
    <source>
        <dbReference type="Proteomes" id="UP000046393"/>
    </source>
</evidence>
<name>A0A0N5AHD0_9BILA</name>
<proteinExistence type="inferred from homology"/>
<dbReference type="GO" id="GO:0006289">
    <property type="term" value="P:nucleotide-excision repair"/>
    <property type="evidence" value="ECO:0007669"/>
    <property type="project" value="UniProtKB-UniRule"/>
</dbReference>
<dbReference type="WBParaSite" id="SMUV_0000378101-mRNA-1">
    <property type="protein sequence ID" value="SMUV_0000378101-mRNA-1"/>
    <property type="gene ID" value="SMUV_0000378101"/>
</dbReference>
<evidence type="ECO:0000256" key="9">
    <source>
        <dbReference type="ARBA" id="ARBA00023204"/>
    </source>
</evidence>
<dbReference type="InterPro" id="IPR036465">
    <property type="entry name" value="vWFA_dom_sf"/>
</dbReference>
<keyword evidence="4 11" id="KW-0227">DNA damage</keyword>
<reference evidence="13" key="1">
    <citation type="submission" date="2017-02" db="UniProtKB">
        <authorList>
            <consortium name="WormBaseParasite"/>
        </authorList>
    </citation>
    <scope>IDENTIFICATION</scope>
</reference>
<dbReference type="AlphaFoldDB" id="A0A0N5AHD0"/>
<dbReference type="GO" id="GO:0006355">
    <property type="term" value="P:regulation of DNA-templated transcription"/>
    <property type="evidence" value="ECO:0007669"/>
    <property type="project" value="InterPro"/>
</dbReference>
<accession>A0A0N5AHD0</accession>
<protein>
    <recommendedName>
        <fullName evidence="11">General transcription factor IIH subunit 3</fullName>
    </recommendedName>
    <alternativeName>
        <fullName evidence="11">General transcription factor IIH polypeptide 3</fullName>
    </alternativeName>
</protein>
<evidence type="ECO:0000256" key="6">
    <source>
        <dbReference type="ARBA" id="ARBA00022833"/>
    </source>
</evidence>
<dbReference type="STRING" id="451379.A0A0N5AHD0"/>
<dbReference type="Pfam" id="PF03850">
    <property type="entry name" value="Tfb4"/>
    <property type="match status" value="1"/>
</dbReference>
<dbReference type="PANTHER" id="PTHR12831">
    <property type="entry name" value="TRANSCRIPTION INITIATION FACTOR IIH TFIIH , POLYPEPTIDE 3-RELATED"/>
    <property type="match status" value="1"/>
</dbReference>
<dbReference type="GO" id="GO:0008270">
    <property type="term" value="F:zinc ion binding"/>
    <property type="evidence" value="ECO:0007669"/>
    <property type="project" value="UniProtKB-KW"/>
</dbReference>
<comment type="subunit">
    <text evidence="11">Part of a TFIID-containing RNA polymerase II pre-initiation complex that is composed of TBP and at least GTF2A1, GTF2A2, GTF2E1, GTF2E2, GTF2F1, GTF2H2, GTF2H3, GTF2H4, GTF2H5, GTF2B, TCEA1, ERCC2, ERCC3, TAF1, TAF2, TAF3, TAF4, TAF5, TAF6, TAF7, TAF8, TAF9, TAF10, TAF11, TAF12 and TAF13. Component of the 7-subunit TFIIH core complex composed of XPB/ERCC3, XPD/ERCC2, GTF2H1, GTF2H2, GTF2H3, GTF2H4 and GTF2H5, which is active in NER. The core complex associates with the 3-subunit CDK-activating kinase (CAK) module composed of CCNH/cyclin H, CDK7 and MNAT1 to form the 10-subunit holoenzyme (holo-TFIIH) active in transcription. Interacts with RARA; the interaction requires prior phosphorylation of RARA on 'Ser-369' which then enhances interaction of RARA with CDK7.</text>
</comment>
<keyword evidence="10 11" id="KW-0539">Nucleus</keyword>
<dbReference type="PANTHER" id="PTHR12831:SF0">
    <property type="entry name" value="GENERAL TRANSCRIPTION FACTOR IIH SUBUNIT 3"/>
    <property type="match status" value="1"/>
</dbReference>
<dbReference type="GO" id="GO:0005675">
    <property type="term" value="C:transcription factor TFIIH holo complex"/>
    <property type="evidence" value="ECO:0007669"/>
    <property type="project" value="UniProtKB-UniRule"/>
</dbReference>
<keyword evidence="5 11" id="KW-0863">Zinc-finger</keyword>
<keyword evidence="12" id="KW-1185">Reference proteome</keyword>
<evidence type="ECO:0000256" key="8">
    <source>
        <dbReference type="ARBA" id="ARBA00023163"/>
    </source>
</evidence>